<organism evidence="2">
    <name type="scientific">Arion vulgaris</name>
    <dbReference type="NCBI Taxonomy" id="1028688"/>
    <lineage>
        <taxon>Eukaryota</taxon>
        <taxon>Metazoa</taxon>
        <taxon>Spiralia</taxon>
        <taxon>Lophotrochozoa</taxon>
        <taxon>Mollusca</taxon>
        <taxon>Gastropoda</taxon>
        <taxon>Heterobranchia</taxon>
        <taxon>Euthyneura</taxon>
        <taxon>Panpulmonata</taxon>
        <taxon>Eupulmonata</taxon>
        <taxon>Stylommatophora</taxon>
        <taxon>Helicina</taxon>
        <taxon>Arionoidea</taxon>
        <taxon>Arionidae</taxon>
        <taxon>Arion</taxon>
    </lineage>
</organism>
<dbReference type="AlphaFoldDB" id="A0A0B6ZWU9"/>
<accession>A0A0B6ZWU9</accession>
<feature type="non-terminal residue" evidence="2">
    <location>
        <position position="101"/>
    </location>
</feature>
<evidence type="ECO:0000313" key="3">
    <source>
        <dbReference type="EMBL" id="CEK73082.1"/>
    </source>
</evidence>
<evidence type="ECO:0000256" key="1">
    <source>
        <dbReference type="SAM" id="MobiDB-lite"/>
    </source>
</evidence>
<reference evidence="2" key="1">
    <citation type="submission" date="2014-12" db="EMBL/GenBank/DDBJ databases">
        <title>Insight into the proteome of Arion vulgaris.</title>
        <authorList>
            <person name="Aradska J."/>
            <person name="Bulat T."/>
            <person name="Smidak R."/>
            <person name="Sarate P."/>
            <person name="Gangsoo J."/>
            <person name="Sialana F."/>
            <person name="Bilban M."/>
            <person name="Lubec G."/>
        </authorList>
    </citation>
    <scope>NUCLEOTIDE SEQUENCE</scope>
    <source>
        <tissue evidence="2">Skin</tissue>
    </source>
</reference>
<proteinExistence type="predicted"/>
<gene>
    <name evidence="2" type="primary">ORF85196</name>
    <name evidence="3" type="synonym">ORF85216</name>
</gene>
<protein>
    <submittedName>
        <fullName evidence="2">Uncharacterized protein</fullName>
    </submittedName>
</protein>
<evidence type="ECO:0000313" key="2">
    <source>
        <dbReference type="EMBL" id="CEK73073.1"/>
    </source>
</evidence>
<dbReference type="EMBL" id="HACG01026217">
    <property type="protein sequence ID" value="CEK73082.1"/>
    <property type="molecule type" value="Transcribed_RNA"/>
</dbReference>
<sequence length="101" mass="11651">MNTLELNMNIPIHNKSPPKLKKDIQKKLQSTTEVNKPTETKMDERQRREFRFKVGPTEQSMDERSFLGFDIKPTEFSLLQVPLKENATAVSVELPHLSVSL</sequence>
<dbReference type="EMBL" id="HACG01026208">
    <property type="protein sequence ID" value="CEK73073.1"/>
    <property type="molecule type" value="Transcribed_RNA"/>
</dbReference>
<name>A0A0B6ZWU9_9EUPU</name>
<feature type="region of interest" description="Disordered" evidence="1">
    <location>
        <begin position="1"/>
        <end position="21"/>
    </location>
</feature>